<gene>
    <name evidence="3" type="ORF">PX52LOC_00275</name>
</gene>
<sequence length="261" mass="28497">MKIGLAQLKCVPGDVAGNGWAIVRQVRAAADRGCDVVALPEMSDTGYHMPTIVKVAAGWDGGVYAEVAGVAAERKITVVVGLSERVGDDIYNTVAVIGTDGQLVAKYRKTHLITAEPVCEQNYIRPGDALTLCTVGEFRVGLMTCYDIRFPELARRLSLAGAELLIVPAAFPLVRIRHWETILACRAIENQVYVAAVNRVGDDHGLTFGGMSCLLDPYGTILSSAAETEEALLVGEVSRDRLTEVRDRMKVYQDRREELYR</sequence>
<dbReference type="Pfam" id="PF00795">
    <property type="entry name" value="CN_hydrolase"/>
    <property type="match status" value="1"/>
</dbReference>
<dbReference type="Gene3D" id="3.60.110.10">
    <property type="entry name" value="Carbon-nitrogen hydrolase"/>
    <property type="match status" value="1"/>
</dbReference>
<proteinExistence type="inferred from homology"/>
<dbReference type="InterPro" id="IPR003010">
    <property type="entry name" value="C-N_Hydrolase"/>
</dbReference>
<dbReference type="EMBL" id="CP042425">
    <property type="protein sequence ID" value="QEL13420.1"/>
    <property type="molecule type" value="Genomic_DNA"/>
</dbReference>
<dbReference type="InterPro" id="IPR001110">
    <property type="entry name" value="UPF0012_CS"/>
</dbReference>
<organism evidence="3 4">
    <name type="scientific">Limnoglobus roseus</name>
    <dbReference type="NCBI Taxonomy" id="2598579"/>
    <lineage>
        <taxon>Bacteria</taxon>
        <taxon>Pseudomonadati</taxon>
        <taxon>Planctomycetota</taxon>
        <taxon>Planctomycetia</taxon>
        <taxon>Gemmatales</taxon>
        <taxon>Gemmataceae</taxon>
        <taxon>Limnoglobus</taxon>
    </lineage>
</organism>
<name>A0A5C1A463_9BACT</name>
<reference evidence="4" key="1">
    <citation type="submission" date="2019-08" db="EMBL/GenBank/DDBJ databases">
        <title>Limnoglobus roseus gen. nov., sp. nov., a novel freshwater planctomycete with a giant genome from the family Gemmataceae.</title>
        <authorList>
            <person name="Kulichevskaya I.S."/>
            <person name="Naumoff D.G."/>
            <person name="Miroshnikov K."/>
            <person name="Ivanova A."/>
            <person name="Philippov D.A."/>
            <person name="Hakobyan A."/>
            <person name="Rijpstra I.C."/>
            <person name="Sinninghe Damste J.S."/>
            <person name="Liesack W."/>
            <person name="Dedysh S.N."/>
        </authorList>
    </citation>
    <scope>NUCLEOTIDE SEQUENCE [LARGE SCALE GENOMIC DNA]</scope>
    <source>
        <strain evidence="4">PX52</strain>
    </source>
</reference>
<dbReference type="PANTHER" id="PTHR23088">
    <property type="entry name" value="NITRILASE-RELATED"/>
    <property type="match status" value="1"/>
</dbReference>
<dbReference type="OrthoDB" id="2826359at2"/>
<keyword evidence="3" id="KW-0378">Hydrolase</keyword>
<protein>
    <submittedName>
        <fullName evidence="3">Carbon-nitrogen hydrolase family protein</fullName>
    </submittedName>
</protein>
<dbReference type="PROSITE" id="PS01227">
    <property type="entry name" value="UPF0012"/>
    <property type="match status" value="1"/>
</dbReference>
<dbReference type="GO" id="GO:0016787">
    <property type="term" value="F:hydrolase activity"/>
    <property type="evidence" value="ECO:0007669"/>
    <property type="project" value="UniProtKB-KW"/>
</dbReference>
<evidence type="ECO:0000313" key="3">
    <source>
        <dbReference type="EMBL" id="QEL13420.1"/>
    </source>
</evidence>
<dbReference type="Proteomes" id="UP000324974">
    <property type="component" value="Chromosome"/>
</dbReference>
<dbReference type="SUPFAM" id="SSF56317">
    <property type="entry name" value="Carbon-nitrogen hydrolase"/>
    <property type="match status" value="1"/>
</dbReference>
<dbReference type="PANTHER" id="PTHR23088:SF27">
    <property type="entry name" value="DEAMINATED GLUTATHIONE AMIDASE"/>
    <property type="match status" value="1"/>
</dbReference>
<feature type="domain" description="CN hydrolase" evidence="2">
    <location>
        <begin position="1"/>
        <end position="239"/>
    </location>
</feature>
<dbReference type="PROSITE" id="PS50263">
    <property type="entry name" value="CN_HYDROLASE"/>
    <property type="match status" value="1"/>
</dbReference>
<evidence type="ECO:0000313" key="4">
    <source>
        <dbReference type="Proteomes" id="UP000324974"/>
    </source>
</evidence>
<accession>A0A5C1A463</accession>
<evidence type="ECO:0000256" key="1">
    <source>
        <dbReference type="ARBA" id="ARBA00010613"/>
    </source>
</evidence>
<comment type="similarity">
    <text evidence="1">Belongs to the carbon-nitrogen hydrolase superfamily. NIT1/NIT2 family.</text>
</comment>
<dbReference type="RefSeq" id="WP_149108395.1">
    <property type="nucleotide sequence ID" value="NZ_CP042425.1"/>
</dbReference>
<keyword evidence="4" id="KW-1185">Reference proteome</keyword>
<dbReference type="KEGG" id="lrs:PX52LOC_00275"/>
<evidence type="ECO:0000259" key="2">
    <source>
        <dbReference type="PROSITE" id="PS50263"/>
    </source>
</evidence>
<dbReference type="InterPro" id="IPR036526">
    <property type="entry name" value="C-N_Hydrolase_sf"/>
</dbReference>
<dbReference type="AlphaFoldDB" id="A0A5C1A463"/>